<dbReference type="GO" id="GO:0005789">
    <property type="term" value="C:endoplasmic reticulum membrane"/>
    <property type="evidence" value="ECO:0007669"/>
    <property type="project" value="UniProtKB-SubCell"/>
</dbReference>
<dbReference type="PANTHER" id="PTHR15458:SF5">
    <property type="entry name" value="PHOSPHATIDYLETHANOLAMINE N-METHYLTRANSFERASE"/>
    <property type="match status" value="1"/>
</dbReference>
<comment type="pathway">
    <text evidence="3">Lipid metabolism.</text>
</comment>
<keyword evidence="10" id="KW-1133">Transmembrane helix</keyword>
<comment type="pathway">
    <text evidence="2">Phospholipid metabolism; phosphatidylcholine biosynthesis.</text>
</comment>
<dbReference type="EMBL" id="CAJNJA010019620">
    <property type="protein sequence ID" value="CAE7447910.1"/>
    <property type="molecule type" value="Genomic_DNA"/>
</dbReference>
<evidence type="ECO:0000256" key="7">
    <source>
        <dbReference type="ARBA" id="ARBA00022691"/>
    </source>
</evidence>
<keyword evidence="4" id="KW-0444">Lipid biosynthesis</keyword>
<keyword evidence="14" id="KW-1208">Phospholipid metabolism</keyword>
<keyword evidence="11" id="KW-0443">Lipid metabolism</keyword>
<proteinExistence type="predicted"/>
<sequence length="217" mass="24025">MHTSDGLEWNRRAAHGVLSAMEYDHFDTYAEVVSCPLSVIRGPGLALVGVGQLLNSATFKTIGAKGVYYGSQLGYDVPWATSFPYNIGISDPQYWGVICSVWGFYLCVAPSGDLLNQHFVVPWLETFWYFMSMKLLEHKGNGGRLLRALGFEAHRALRGEMSFPAYNRGGCGRVPLQSISDPDAAGWVTAMCHKMSGKDVQATVEYCDEILTIYCFI</sequence>
<keyword evidence="13" id="KW-0594">Phospholipid biosynthesis</keyword>
<protein>
    <recommendedName>
        <fullName evidence="15">phosphatidyl-N-methylethanolamine N-methyltransferase</fullName>
        <ecNumber evidence="15">2.1.1.71</ecNumber>
    </recommendedName>
</protein>
<evidence type="ECO:0000256" key="8">
    <source>
        <dbReference type="ARBA" id="ARBA00022692"/>
    </source>
</evidence>
<evidence type="ECO:0000256" key="1">
    <source>
        <dbReference type="ARBA" id="ARBA00004477"/>
    </source>
</evidence>
<dbReference type="Proteomes" id="UP000601435">
    <property type="component" value="Unassembled WGS sequence"/>
</dbReference>
<dbReference type="InterPro" id="IPR024960">
    <property type="entry name" value="PEMT/MFAP"/>
</dbReference>
<evidence type="ECO:0000256" key="14">
    <source>
        <dbReference type="ARBA" id="ARBA00023264"/>
    </source>
</evidence>
<dbReference type="PANTHER" id="PTHR15458">
    <property type="entry name" value="PHOSPHATIDYLETHANOLAMINE N-METHYLTRANSFERASE"/>
    <property type="match status" value="1"/>
</dbReference>
<keyword evidence="17" id="KW-1185">Reference proteome</keyword>
<evidence type="ECO:0000256" key="6">
    <source>
        <dbReference type="ARBA" id="ARBA00022679"/>
    </source>
</evidence>
<evidence type="ECO:0000256" key="3">
    <source>
        <dbReference type="ARBA" id="ARBA00005189"/>
    </source>
</evidence>
<dbReference type="UniPathway" id="UPA00753"/>
<accession>A0A812RM14</accession>
<evidence type="ECO:0000313" key="17">
    <source>
        <dbReference type="Proteomes" id="UP000601435"/>
    </source>
</evidence>
<dbReference type="GO" id="GO:0006656">
    <property type="term" value="P:phosphatidylcholine biosynthetic process"/>
    <property type="evidence" value="ECO:0007669"/>
    <property type="project" value="UniProtKB-UniPathway"/>
</dbReference>
<name>A0A812RM14_9DINO</name>
<keyword evidence="9" id="KW-0256">Endoplasmic reticulum</keyword>
<dbReference type="Pfam" id="PF04191">
    <property type="entry name" value="PEMT"/>
    <property type="match status" value="1"/>
</dbReference>
<evidence type="ECO:0000256" key="10">
    <source>
        <dbReference type="ARBA" id="ARBA00022989"/>
    </source>
</evidence>
<evidence type="ECO:0000256" key="9">
    <source>
        <dbReference type="ARBA" id="ARBA00022824"/>
    </source>
</evidence>
<evidence type="ECO:0000256" key="2">
    <source>
        <dbReference type="ARBA" id="ARBA00004969"/>
    </source>
</evidence>
<dbReference type="AlphaFoldDB" id="A0A812RM14"/>
<reference evidence="16" key="1">
    <citation type="submission" date="2021-02" db="EMBL/GenBank/DDBJ databases">
        <authorList>
            <person name="Dougan E. K."/>
            <person name="Rhodes N."/>
            <person name="Thang M."/>
            <person name="Chan C."/>
        </authorList>
    </citation>
    <scope>NUCLEOTIDE SEQUENCE</scope>
</reference>
<comment type="caution">
    <text evidence="16">The sequence shown here is derived from an EMBL/GenBank/DDBJ whole genome shotgun (WGS) entry which is preliminary data.</text>
</comment>
<evidence type="ECO:0000256" key="15">
    <source>
        <dbReference type="ARBA" id="ARBA00034137"/>
    </source>
</evidence>
<dbReference type="OrthoDB" id="405965at2759"/>
<evidence type="ECO:0000256" key="11">
    <source>
        <dbReference type="ARBA" id="ARBA00023098"/>
    </source>
</evidence>
<evidence type="ECO:0000256" key="4">
    <source>
        <dbReference type="ARBA" id="ARBA00022516"/>
    </source>
</evidence>
<keyword evidence="6" id="KW-0808">Transferase</keyword>
<dbReference type="InterPro" id="IPR007318">
    <property type="entry name" value="Phopholipid_MeTrfase"/>
</dbReference>
<gene>
    <name evidence="16" type="primary">PLMT</name>
    <name evidence="16" type="ORF">SNEC2469_LOCUS12377</name>
</gene>
<dbReference type="GO" id="GO:0032259">
    <property type="term" value="P:methylation"/>
    <property type="evidence" value="ECO:0007669"/>
    <property type="project" value="UniProtKB-KW"/>
</dbReference>
<organism evidence="16 17">
    <name type="scientific">Symbiodinium necroappetens</name>
    <dbReference type="NCBI Taxonomy" id="1628268"/>
    <lineage>
        <taxon>Eukaryota</taxon>
        <taxon>Sar</taxon>
        <taxon>Alveolata</taxon>
        <taxon>Dinophyceae</taxon>
        <taxon>Suessiales</taxon>
        <taxon>Symbiodiniaceae</taxon>
        <taxon>Symbiodinium</taxon>
    </lineage>
</organism>
<evidence type="ECO:0000313" key="16">
    <source>
        <dbReference type="EMBL" id="CAE7447910.1"/>
    </source>
</evidence>
<comment type="subcellular location">
    <subcellularLocation>
        <location evidence="1">Endoplasmic reticulum membrane</location>
        <topology evidence="1">Multi-pass membrane protein</topology>
    </subcellularLocation>
</comment>
<keyword evidence="7" id="KW-0949">S-adenosyl-L-methionine</keyword>
<evidence type="ECO:0000256" key="12">
    <source>
        <dbReference type="ARBA" id="ARBA00023136"/>
    </source>
</evidence>
<dbReference type="EC" id="2.1.1.71" evidence="15"/>
<keyword evidence="12" id="KW-0472">Membrane</keyword>
<keyword evidence="5" id="KW-0489">Methyltransferase</keyword>
<evidence type="ECO:0000256" key="5">
    <source>
        <dbReference type="ARBA" id="ARBA00022603"/>
    </source>
</evidence>
<keyword evidence="8" id="KW-0812">Transmembrane</keyword>
<evidence type="ECO:0000256" key="13">
    <source>
        <dbReference type="ARBA" id="ARBA00023209"/>
    </source>
</evidence>
<dbReference type="GO" id="GO:0000773">
    <property type="term" value="F:phosphatidyl-N-methylethanolamine N-methyltransferase activity"/>
    <property type="evidence" value="ECO:0007669"/>
    <property type="project" value="UniProtKB-EC"/>
</dbReference>